<evidence type="ECO:0000313" key="3">
    <source>
        <dbReference type="Proteomes" id="UP001501563"/>
    </source>
</evidence>
<organism evidence="2 3">
    <name type="scientific">Streptomyces lannensis</name>
    <dbReference type="NCBI Taxonomy" id="766498"/>
    <lineage>
        <taxon>Bacteria</taxon>
        <taxon>Bacillati</taxon>
        <taxon>Actinomycetota</taxon>
        <taxon>Actinomycetes</taxon>
        <taxon>Kitasatosporales</taxon>
        <taxon>Streptomycetaceae</taxon>
        <taxon>Streptomyces</taxon>
    </lineage>
</organism>
<gene>
    <name evidence="2" type="ORF">GCM10022207_08080</name>
</gene>
<sequence>MDASPVGSPVAWTLSVVFWSLISLTPLCCALVEQDPPGNSPEGCRTDLLGRYTLEGPAGRRSVCPPMRRFDTAKSAVRR</sequence>
<keyword evidence="1" id="KW-1133">Transmembrane helix</keyword>
<comment type="caution">
    <text evidence="2">The sequence shown here is derived from an EMBL/GenBank/DDBJ whole genome shotgun (WGS) entry which is preliminary data.</text>
</comment>
<proteinExistence type="predicted"/>
<accession>A0ABP7JN60</accession>
<reference evidence="3" key="1">
    <citation type="journal article" date="2019" name="Int. J. Syst. Evol. Microbiol.">
        <title>The Global Catalogue of Microorganisms (GCM) 10K type strain sequencing project: providing services to taxonomists for standard genome sequencing and annotation.</title>
        <authorList>
            <consortium name="The Broad Institute Genomics Platform"/>
            <consortium name="The Broad Institute Genome Sequencing Center for Infectious Disease"/>
            <person name="Wu L."/>
            <person name="Ma J."/>
        </authorList>
    </citation>
    <scope>NUCLEOTIDE SEQUENCE [LARGE SCALE GENOMIC DNA]</scope>
    <source>
        <strain evidence="3">JCM 16578</strain>
    </source>
</reference>
<dbReference type="EMBL" id="BAAAZA010000002">
    <property type="protein sequence ID" value="GAA3848770.1"/>
    <property type="molecule type" value="Genomic_DNA"/>
</dbReference>
<keyword evidence="1" id="KW-0472">Membrane</keyword>
<feature type="transmembrane region" description="Helical" evidence="1">
    <location>
        <begin position="12"/>
        <end position="32"/>
    </location>
</feature>
<protein>
    <recommendedName>
        <fullName evidence="4">Secreted protein</fullName>
    </recommendedName>
</protein>
<name>A0ABP7JN60_9ACTN</name>
<keyword evidence="1" id="KW-0812">Transmembrane</keyword>
<evidence type="ECO:0008006" key="4">
    <source>
        <dbReference type="Google" id="ProtNLM"/>
    </source>
</evidence>
<evidence type="ECO:0000256" key="1">
    <source>
        <dbReference type="SAM" id="Phobius"/>
    </source>
</evidence>
<keyword evidence="3" id="KW-1185">Reference proteome</keyword>
<evidence type="ECO:0000313" key="2">
    <source>
        <dbReference type="EMBL" id="GAA3848770.1"/>
    </source>
</evidence>
<dbReference type="Proteomes" id="UP001501563">
    <property type="component" value="Unassembled WGS sequence"/>
</dbReference>